<dbReference type="GO" id="GO:0005507">
    <property type="term" value="F:copper ion binding"/>
    <property type="evidence" value="ECO:0007669"/>
    <property type="project" value="InterPro"/>
</dbReference>
<dbReference type="InterPro" id="IPR033138">
    <property type="entry name" value="Cu_oxidase_CS"/>
</dbReference>
<comment type="similarity">
    <text evidence="1">Belongs to the multicopper oxidase family.</text>
</comment>
<dbReference type="AlphaFoldDB" id="A0A2J6SN20"/>
<dbReference type="Gene3D" id="2.60.40.420">
    <property type="entry name" value="Cupredoxins - blue copper proteins"/>
    <property type="match status" value="2"/>
</dbReference>
<dbReference type="PROSITE" id="PS00079">
    <property type="entry name" value="MULTICOPPER_OXIDASE1"/>
    <property type="match status" value="1"/>
</dbReference>
<keyword evidence="3" id="KW-0560">Oxidoreductase</keyword>
<feature type="domain" description="Plastocyanin-like" evidence="4">
    <location>
        <begin position="140"/>
        <end position="270"/>
    </location>
</feature>
<reference evidence="5 6" key="1">
    <citation type="submission" date="2016-04" db="EMBL/GenBank/DDBJ databases">
        <title>A degradative enzymes factory behind the ericoid mycorrhizal symbiosis.</title>
        <authorList>
            <consortium name="DOE Joint Genome Institute"/>
            <person name="Martino E."/>
            <person name="Morin E."/>
            <person name="Grelet G."/>
            <person name="Kuo A."/>
            <person name="Kohler A."/>
            <person name="Daghino S."/>
            <person name="Barry K."/>
            <person name="Choi C."/>
            <person name="Cichocki N."/>
            <person name="Clum A."/>
            <person name="Copeland A."/>
            <person name="Hainaut M."/>
            <person name="Haridas S."/>
            <person name="Labutti K."/>
            <person name="Lindquist E."/>
            <person name="Lipzen A."/>
            <person name="Khouja H.-R."/>
            <person name="Murat C."/>
            <person name="Ohm R."/>
            <person name="Olson A."/>
            <person name="Spatafora J."/>
            <person name="Veneault-Fourrey C."/>
            <person name="Henrissat B."/>
            <person name="Grigoriev I."/>
            <person name="Martin F."/>
            <person name="Perotto S."/>
        </authorList>
    </citation>
    <scope>NUCLEOTIDE SEQUENCE [LARGE SCALE GENOMIC DNA]</scope>
    <source>
        <strain evidence="5 6">E</strain>
    </source>
</reference>
<dbReference type="SUPFAM" id="SSF49503">
    <property type="entry name" value="Cupredoxins"/>
    <property type="match status" value="2"/>
</dbReference>
<evidence type="ECO:0000256" key="1">
    <source>
        <dbReference type="ARBA" id="ARBA00010609"/>
    </source>
</evidence>
<gene>
    <name evidence="5" type="ORF">K444DRAFT_546169</name>
</gene>
<organism evidence="5 6">
    <name type="scientific">Hyaloscypha bicolor E</name>
    <dbReference type="NCBI Taxonomy" id="1095630"/>
    <lineage>
        <taxon>Eukaryota</taxon>
        <taxon>Fungi</taxon>
        <taxon>Dikarya</taxon>
        <taxon>Ascomycota</taxon>
        <taxon>Pezizomycotina</taxon>
        <taxon>Leotiomycetes</taxon>
        <taxon>Helotiales</taxon>
        <taxon>Hyaloscyphaceae</taxon>
        <taxon>Hyaloscypha</taxon>
        <taxon>Hyaloscypha bicolor</taxon>
    </lineage>
</organism>
<evidence type="ECO:0000313" key="5">
    <source>
        <dbReference type="EMBL" id="PMD52177.1"/>
    </source>
</evidence>
<keyword evidence="6" id="KW-1185">Reference proteome</keyword>
<dbReference type="EMBL" id="KZ613912">
    <property type="protein sequence ID" value="PMD52177.1"/>
    <property type="molecule type" value="Genomic_DNA"/>
</dbReference>
<dbReference type="InterPro" id="IPR011706">
    <property type="entry name" value="Cu-oxidase_C"/>
</dbReference>
<dbReference type="InterPro" id="IPR045087">
    <property type="entry name" value="Cu-oxidase_fam"/>
</dbReference>
<dbReference type="InterPro" id="IPR002355">
    <property type="entry name" value="Cu_oxidase_Cu_BS"/>
</dbReference>
<proteinExistence type="inferred from homology"/>
<dbReference type="RefSeq" id="XP_024729081.1">
    <property type="nucleotide sequence ID" value="XM_024876199.1"/>
</dbReference>
<evidence type="ECO:0000256" key="2">
    <source>
        <dbReference type="ARBA" id="ARBA00022723"/>
    </source>
</evidence>
<evidence type="ECO:0000313" key="6">
    <source>
        <dbReference type="Proteomes" id="UP000235371"/>
    </source>
</evidence>
<protein>
    <submittedName>
        <fullName evidence="5">Multicopper oxidase</fullName>
    </submittedName>
</protein>
<dbReference type="PROSITE" id="PS00080">
    <property type="entry name" value="MULTICOPPER_OXIDASE2"/>
    <property type="match status" value="1"/>
</dbReference>
<dbReference type="STRING" id="1095630.A0A2J6SN20"/>
<dbReference type="Pfam" id="PF07731">
    <property type="entry name" value="Cu-oxidase_2"/>
    <property type="match status" value="1"/>
</dbReference>
<sequence length="321" mass="35572">MIEWYALQIQSDFQSTSHVHEHHAEQIRVSPAQRYTFLLEAKRTDGGNYAFLTSLDINKDFTQPGSRWPLNVTGYIEYDQTKILPVPLVVDDWDPLDDFILVPYDNQKLLPVPDQQITLDFHFGSDDLGIPRAYMNDTYISQKVPTLYSVLAVGKDADNPVVYGQVNPLVVQYGQTVEIVLNNLDDAIHPFHLHGHQFQVCDRPGSGAGSFGGDNRAFPSVPMRRDTVSVNGNSYVILRFTADNPGVWLFHCHIEWHVSMGLVATVIEAPAMLQRAITIPQQHLDICIAQCVPTAGNAAGNTVNHTDLAGANTASPNPDNG</sequence>
<accession>A0A2J6SN20</accession>
<dbReference type="OrthoDB" id="3586633at2759"/>
<keyword evidence="2" id="KW-0479">Metal-binding</keyword>
<dbReference type="PANTHER" id="PTHR11709">
    <property type="entry name" value="MULTI-COPPER OXIDASE"/>
    <property type="match status" value="1"/>
</dbReference>
<dbReference type="GO" id="GO:0004322">
    <property type="term" value="F:ferroxidase activity"/>
    <property type="evidence" value="ECO:0007669"/>
    <property type="project" value="TreeGrafter"/>
</dbReference>
<dbReference type="GeneID" id="36584278"/>
<evidence type="ECO:0000259" key="4">
    <source>
        <dbReference type="Pfam" id="PF07731"/>
    </source>
</evidence>
<dbReference type="InterPro" id="IPR008972">
    <property type="entry name" value="Cupredoxin"/>
</dbReference>
<name>A0A2J6SN20_9HELO</name>
<dbReference type="Proteomes" id="UP000235371">
    <property type="component" value="Unassembled WGS sequence"/>
</dbReference>
<dbReference type="GO" id="GO:0010106">
    <property type="term" value="P:cellular response to iron ion starvation"/>
    <property type="evidence" value="ECO:0007669"/>
    <property type="project" value="TreeGrafter"/>
</dbReference>
<dbReference type="GO" id="GO:0033573">
    <property type="term" value="C:high-affinity iron permease complex"/>
    <property type="evidence" value="ECO:0007669"/>
    <property type="project" value="TreeGrafter"/>
</dbReference>
<dbReference type="InParanoid" id="A0A2J6SN20"/>
<dbReference type="PANTHER" id="PTHR11709:SF361">
    <property type="entry name" value="IRON TRANSPORT MULTICOPPER OXIDASE FET3"/>
    <property type="match status" value="1"/>
</dbReference>
<dbReference type="GO" id="GO:0033215">
    <property type="term" value="P:reductive iron assimilation"/>
    <property type="evidence" value="ECO:0007669"/>
    <property type="project" value="TreeGrafter"/>
</dbReference>
<evidence type="ECO:0000256" key="3">
    <source>
        <dbReference type="ARBA" id="ARBA00023002"/>
    </source>
</evidence>